<keyword evidence="1" id="KW-0812">Transmembrane</keyword>
<feature type="transmembrane region" description="Helical" evidence="1">
    <location>
        <begin position="106"/>
        <end position="126"/>
    </location>
</feature>
<evidence type="ECO:0008006" key="4">
    <source>
        <dbReference type="Google" id="ProtNLM"/>
    </source>
</evidence>
<keyword evidence="1" id="KW-0472">Membrane</keyword>
<feature type="transmembrane region" description="Helical" evidence="1">
    <location>
        <begin position="132"/>
        <end position="151"/>
    </location>
</feature>
<accession>A0A1Y2T026</accession>
<dbReference type="EMBL" id="NEKC01000001">
    <property type="protein sequence ID" value="OTA30287.1"/>
    <property type="molecule type" value="Genomic_DNA"/>
</dbReference>
<dbReference type="AlphaFoldDB" id="A0A1Y2T026"/>
<organism evidence="2 3">
    <name type="scientific">Alloscardovia macacae</name>
    <dbReference type="NCBI Taxonomy" id="1160091"/>
    <lineage>
        <taxon>Bacteria</taxon>
        <taxon>Bacillati</taxon>
        <taxon>Actinomycetota</taxon>
        <taxon>Actinomycetes</taxon>
        <taxon>Bifidobacteriales</taxon>
        <taxon>Bifidobacteriaceae</taxon>
        <taxon>Alloscardovia</taxon>
    </lineage>
</organism>
<protein>
    <recommendedName>
        <fullName evidence="4">Membrane associated protein</fullName>
    </recommendedName>
</protein>
<evidence type="ECO:0000313" key="3">
    <source>
        <dbReference type="Proteomes" id="UP000243540"/>
    </source>
</evidence>
<dbReference type="Proteomes" id="UP000243540">
    <property type="component" value="Unassembled WGS sequence"/>
</dbReference>
<reference evidence="2 3" key="1">
    <citation type="submission" date="2017-04" db="EMBL/GenBank/DDBJ databases">
        <title>Draft genome sequences of Alloscardovia macacae UMA81211 and UMA81212 isolated from the feces of a rhesus macaque (Macaca mulatta).</title>
        <authorList>
            <person name="Albert K."/>
            <person name="Sela D.A."/>
        </authorList>
    </citation>
    <scope>NUCLEOTIDE SEQUENCE [LARGE SCALE GENOMIC DNA]</scope>
    <source>
        <strain evidence="2 3">UMA81212</strain>
    </source>
</reference>
<evidence type="ECO:0000256" key="1">
    <source>
        <dbReference type="SAM" id="Phobius"/>
    </source>
</evidence>
<sequence>MTHDDNDYPSTDTSNDAAWAEFVNGHSEELSDVADSRTAKKFEKKAAREEKKAARVKMQMKDFNSDVFVSAPATPRGYSTSWLDADDADNHFTPANPAWSSIHGSAVTAAVLLVLGFASVFAALALPDWRTLLGSVGGVLLILGFAIFVASPKNRKD</sequence>
<keyword evidence="1" id="KW-1133">Transmembrane helix</keyword>
<comment type="caution">
    <text evidence="2">The sequence shown here is derived from an EMBL/GenBank/DDBJ whole genome shotgun (WGS) entry which is preliminary data.</text>
</comment>
<dbReference type="RefSeq" id="WP_086105927.1">
    <property type="nucleotide sequence ID" value="NZ_NEKB01000001.1"/>
</dbReference>
<gene>
    <name evidence="2" type="ORF">B9T39_00865</name>
</gene>
<evidence type="ECO:0000313" key="2">
    <source>
        <dbReference type="EMBL" id="OTA30287.1"/>
    </source>
</evidence>
<dbReference type="OrthoDB" id="3232424at2"/>
<proteinExistence type="predicted"/>
<name>A0A1Y2T026_9BIFI</name>